<dbReference type="OMA" id="PEESMTH"/>
<dbReference type="InParanoid" id="K3XBW4"/>
<reference evidence="2" key="2">
    <citation type="submission" date="2010-04" db="EMBL/GenBank/DDBJ databases">
        <authorList>
            <person name="Buell R."/>
            <person name="Hamilton J."/>
            <person name="Hostetler J."/>
        </authorList>
    </citation>
    <scope>NUCLEOTIDE SEQUENCE [LARGE SCALE GENOMIC DNA]</scope>
    <source>
        <strain evidence="2">DAOM:BR144</strain>
    </source>
</reference>
<keyword evidence="2" id="KW-1185">Reference proteome</keyword>
<evidence type="ECO:0008006" key="3">
    <source>
        <dbReference type="Google" id="ProtNLM"/>
    </source>
</evidence>
<dbReference type="HOGENOM" id="CLU_106498_0_0_1"/>
<evidence type="ECO:0000313" key="2">
    <source>
        <dbReference type="Proteomes" id="UP000019132"/>
    </source>
</evidence>
<accession>K3XBW4</accession>
<dbReference type="VEuPathDB" id="FungiDB:PYU1_G014682"/>
<dbReference type="eggNOG" id="ENOG502T3Z4">
    <property type="taxonomic scope" value="Eukaryota"/>
</dbReference>
<proteinExistence type="predicted"/>
<reference evidence="1" key="3">
    <citation type="submission" date="2015-02" db="UniProtKB">
        <authorList>
            <consortium name="EnsemblProtists"/>
        </authorList>
    </citation>
    <scope>IDENTIFICATION</scope>
    <source>
        <strain evidence="1">DAOM BR144</strain>
    </source>
</reference>
<protein>
    <recommendedName>
        <fullName evidence="3">MULE transposase domain-containing protein</fullName>
    </recommendedName>
</protein>
<reference evidence="2" key="1">
    <citation type="journal article" date="2010" name="Genome Biol.">
        <title>Genome sequence of the necrotrophic plant pathogen Pythium ultimum reveals original pathogenicity mechanisms and effector repertoire.</title>
        <authorList>
            <person name="Levesque C.A."/>
            <person name="Brouwer H."/>
            <person name="Cano L."/>
            <person name="Hamilton J.P."/>
            <person name="Holt C."/>
            <person name="Huitema E."/>
            <person name="Raffaele S."/>
            <person name="Robideau G.P."/>
            <person name="Thines M."/>
            <person name="Win J."/>
            <person name="Zerillo M.M."/>
            <person name="Beakes G.W."/>
            <person name="Boore J.L."/>
            <person name="Busam D."/>
            <person name="Dumas B."/>
            <person name="Ferriera S."/>
            <person name="Fuerstenberg S.I."/>
            <person name="Gachon C.M."/>
            <person name="Gaulin E."/>
            <person name="Govers F."/>
            <person name="Grenville-Briggs L."/>
            <person name="Horner N."/>
            <person name="Hostetler J."/>
            <person name="Jiang R.H."/>
            <person name="Johnson J."/>
            <person name="Krajaejun T."/>
            <person name="Lin H."/>
            <person name="Meijer H.J."/>
            <person name="Moore B."/>
            <person name="Morris P."/>
            <person name="Phuntmart V."/>
            <person name="Puiu D."/>
            <person name="Shetty J."/>
            <person name="Stajich J.E."/>
            <person name="Tripathy S."/>
            <person name="Wawra S."/>
            <person name="van West P."/>
            <person name="Whitty B.R."/>
            <person name="Coutinho P.M."/>
            <person name="Henrissat B."/>
            <person name="Martin F."/>
            <person name="Thomas P.D."/>
            <person name="Tyler B.M."/>
            <person name="De Vries R.P."/>
            <person name="Kamoun S."/>
            <person name="Yandell M."/>
            <person name="Tisserat N."/>
            <person name="Buell C.R."/>
        </authorList>
    </citation>
    <scope>NUCLEOTIDE SEQUENCE</scope>
    <source>
        <strain evidence="2">DAOM:BR144</strain>
    </source>
</reference>
<organism evidence="1 2">
    <name type="scientific">Globisporangium ultimum (strain ATCC 200006 / CBS 805.95 / DAOM BR144)</name>
    <name type="common">Pythium ultimum</name>
    <dbReference type="NCBI Taxonomy" id="431595"/>
    <lineage>
        <taxon>Eukaryota</taxon>
        <taxon>Sar</taxon>
        <taxon>Stramenopiles</taxon>
        <taxon>Oomycota</taxon>
        <taxon>Peronosporomycetes</taxon>
        <taxon>Pythiales</taxon>
        <taxon>Pythiaceae</taxon>
        <taxon>Globisporangium</taxon>
    </lineage>
</organism>
<dbReference type="EnsemblProtists" id="PYU1_T014713">
    <property type="protein sequence ID" value="PYU1_T014713"/>
    <property type="gene ID" value="PYU1_G014682"/>
</dbReference>
<dbReference type="AlphaFoldDB" id="K3XBW4"/>
<sequence>MSELARVNSKLYTEVQRDSDGMFTRATIVLDSDLFINCQQIFGVDAAHMKHRNYNGVQLIFVARDGNMENKIAAVALVSVECADNYKWFFGILLDRGYKLATIPVFCDRHAGILAAADALKVRVIFCTRHIIGMYT</sequence>
<evidence type="ECO:0000313" key="1">
    <source>
        <dbReference type="EnsemblProtists" id="PYU1_T014713"/>
    </source>
</evidence>
<dbReference type="EMBL" id="GL376630">
    <property type="status" value="NOT_ANNOTATED_CDS"/>
    <property type="molecule type" value="Genomic_DNA"/>
</dbReference>
<dbReference type="Proteomes" id="UP000019132">
    <property type="component" value="Unassembled WGS sequence"/>
</dbReference>
<name>K3XBW4_GLOUD</name>